<dbReference type="Gene3D" id="1.20.90.10">
    <property type="entry name" value="Phospholipase A2 domain"/>
    <property type="match status" value="1"/>
</dbReference>
<comment type="caution">
    <text evidence="3">The sequence shown here is derived from an EMBL/GenBank/DDBJ whole genome shotgun (WGS) entry which is preliminary data.</text>
</comment>
<evidence type="ECO:0000256" key="2">
    <source>
        <dbReference type="ARBA" id="ARBA00022525"/>
    </source>
</evidence>
<name>A0ABN1BSA0_9BACI</name>
<gene>
    <name evidence="3" type="ORF">GCM10008986_35100</name>
</gene>
<keyword evidence="4" id="KW-1185">Reference proteome</keyword>
<evidence type="ECO:0008006" key="5">
    <source>
        <dbReference type="Google" id="ProtNLM"/>
    </source>
</evidence>
<keyword evidence="2" id="KW-0964">Secreted</keyword>
<dbReference type="InterPro" id="IPR036444">
    <property type="entry name" value="PLipase_A2_dom_sf"/>
</dbReference>
<dbReference type="Proteomes" id="UP001500880">
    <property type="component" value="Unassembled WGS sequence"/>
</dbReference>
<accession>A0ABN1BSA0</accession>
<sequence length="155" mass="17214">MFKQKMKYVNGKLIYSNDFPYQGEELPFLHEMYESNISDDVISTQAIDVPCLEDGGGECCAFEKYALNIMPTVYYEHCGENCGVRGDDGGGPPVNELDECCAQHDACYYTFGADDCECDQQLIDCAQTTDDAGADRLALAIDYKMAQNDCPQATY</sequence>
<organism evidence="3 4">
    <name type="scientific">Salinibacillus aidingensis</name>
    <dbReference type="NCBI Taxonomy" id="237684"/>
    <lineage>
        <taxon>Bacteria</taxon>
        <taxon>Bacillati</taxon>
        <taxon>Bacillota</taxon>
        <taxon>Bacilli</taxon>
        <taxon>Bacillales</taxon>
        <taxon>Bacillaceae</taxon>
        <taxon>Salinibacillus</taxon>
    </lineage>
</organism>
<dbReference type="EMBL" id="BAAADO010000012">
    <property type="protein sequence ID" value="GAA0504531.1"/>
    <property type="molecule type" value="Genomic_DNA"/>
</dbReference>
<proteinExistence type="predicted"/>
<evidence type="ECO:0000313" key="3">
    <source>
        <dbReference type="EMBL" id="GAA0504531.1"/>
    </source>
</evidence>
<protein>
    <recommendedName>
        <fullName evidence="5">Phospholipase A2</fullName>
    </recommendedName>
</protein>
<dbReference type="PROSITE" id="PS00118">
    <property type="entry name" value="PA2_HIS"/>
    <property type="match status" value="1"/>
</dbReference>
<reference evidence="3 4" key="1">
    <citation type="journal article" date="2019" name="Int. J. Syst. Evol. Microbiol.">
        <title>The Global Catalogue of Microorganisms (GCM) 10K type strain sequencing project: providing services to taxonomists for standard genome sequencing and annotation.</title>
        <authorList>
            <consortium name="The Broad Institute Genomics Platform"/>
            <consortium name="The Broad Institute Genome Sequencing Center for Infectious Disease"/>
            <person name="Wu L."/>
            <person name="Ma J."/>
        </authorList>
    </citation>
    <scope>NUCLEOTIDE SEQUENCE [LARGE SCALE GENOMIC DNA]</scope>
    <source>
        <strain evidence="3 4">JCM 12389</strain>
    </source>
</reference>
<evidence type="ECO:0000256" key="1">
    <source>
        <dbReference type="ARBA" id="ARBA00004613"/>
    </source>
</evidence>
<dbReference type="SUPFAM" id="SSF48619">
    <property type="entry name" value="Phospholipase A2, PLA2"/>
    <property type="match status" value="1"/>
</dbReference>
<comment type="subcellular location">
    <subcellularLocation>
        <location evidence="1">Secreted</location>
    </subcellularLocation>
</comment>
<dbReference type="InterPro" id="IPR033113">
    <property type="entry name" value="PLA2_histidine"/>
</dbReference>
<dbReference type="RefSeq" id="WP_343844070.1">
    <property type="nucleotide sequence ID" value="NZ_BAAADO010000012.1"/>
</dbReference>
<evidence type="ECO:0000313" key="4">
    <source>
        <dbReference type="Proteomes" id="UP001500880"/>
    </source>
</evidence>